<dbReference type="AlphaFoldDB" id="A0A3A2Z587"/>
<dbReference type="Proteomes" id="UP000266188">
    <property type="component" value="Unassembled WGS sequence"/>
</dbReference>
<dbReference type="PANTHER" id="PTHR43798">
    <property type="entry name" value="MONOACYLGLYCEROL LIPASE"/>
    <property type="match status" value="1"/>
</dbReference>
<organism evidence="2 3">
    <name type="scientific">Aspergillus sclerotialis</name>
    <dbReference type="NCBI Taxonomy" id="2070753"/>
    <lineage>
        <taxon>Eukaryota</taxon>
        <taxon>Fungi</taxon>
        <taxon>Dikarya</taxon>
        <taxon>Ascomycota</taxon>
        <taxon>Pezizomycotina</taxon>
        <taxon>Eurotiomycetes</taxon>
        <taxon>Eurotiomycetidae</taxon>
        <taxon>Eurotiales</taxon>
        <taxon>Aspergillaceae</taxon>
        <taxon>Aspergillus</taxon>
        <taxon>Aspergillus subgen. Polypaecilum</taxon>
    </lineage>
</organism>
<dbReference type="STRING" id="2070753.A0A3A2Z587"/>
<dbReference type="InterPro" id="IPR029058">
    <property type="entry name" value="AB_hydrolase_fold"/>
</dbReference>
<dbReference type="Pfam" id="PF12697">
    <property type="entry name" value="Abhydrolase_6"/>
    <property type="match status" value="1"/>
</dbReference>
<evidence type="ECO:0000313" key="3">
    <source>
        <dbReference type="Proteomes" id="UP000266188"/>
    </source>
</evidence>
<accession>A0A3A2Z587</accession>
<gene>
    <name evidence="2" type="ORF">PHISCL_09407</name>
</gene>
<dbReference type="SUPFAM" id="SSF53474">
    <property type="entry name" value="alpha/beta-Hydrolases"/>
    <property type="match status" value="1"/>
</dbReference>
<dbReference type="GO" id="GO:0016787">
    <property type="term" value="F:hydrolase activity"/>
    <property type="evidence" value="ECO:0007669"/>
    <property type="project" value="UniProtKB-KW"/>
</dbReference>
<evidence type="ECO:0000313" key="2">
    <source>
        <dbReference type="EMBL" id="RJE18252.1"/>
    </source>
</evidence>
<dbReference type="EMBL" id="MVGC01000590">
    <property type="protein sequence ID" value="RJE18252.1"/>
    <property type="molecule type" value="Genomic_DNA"/>
</dbReference>
<sequence>MNSQPNFQIQITQIGGSMVSIGTHKLFISVTGSRSSPQDPVVIIIPGAGDVASSYPVLKRLLQPFTQILLYDRSGLGQSEKGPHRPTAIQSAKELHALLAAVKISPPLLLVAHSYGGIIAREYLHLFPQDVSGMVLCDAATERNHEFFRVPDPNIHAVLGNLRYAQVTGLREESKLSRDELRTRAIDIARGVETSHSETEGYLEVCQSLGSKEQVRNRAMGDKPLSVIHANSARDYRRIYEAGVKAGNGTEEQREAFWKLLENWDEISKELQEEQLGLSSNSRLVCLEDCGHHVHLVRPDVLAEEIRWVKDQILESSKGNMRL</sequence>
<dbReference type="Gene3D" id="3.40.50.1820">
    <property type="entry name" value="alpha/beta hydrolase"/>
    <property type="match status" value="1"/>
</dbReference>
<dbReference type="GO" id="GO:0016020">
    <property type="term" value="C:membrane"/>
    <property type="evidence" value="ECO:0007669"/>
    <property type="project" value="TreeGrafter"/>
</dbReference>
<proteinExistence type="predicted"/>
<feature type="domain" description="AB hydrolase-1" evidence="1">
    <location>
        <begin position="42"/>
        <end position="304"/>
    </location>
</feature>
<name>A0A3A2Z587_9EURO</name>
<comment type="caution">
    <text evidence="2">The sequence shown here is derived from an EMBL/GenBank/DDBJ whole genome shotgun (WGS) entry which is preliminary data.</text>
</comment>
<keyword evidence="3" id="KW-1185">Reference proteome</keyword>
<dbReference type="PANTHER" id="PTHR43798:SF33">
    <property type="entry name" value="HYDROLASE, PUTATIVE (AFU_ORTHOLOGUE AFUA_2G14860)-RELATED"/>
    <property type="match status" value="1"/>
</dbReference>
<dbReference type="InterPro" id="IPR050266">
    <property type="entry name" value="AB_hydrolase_sf"/>
</dbReference>
<protein>
    <submittedName>
        <fullName evidence="2">Alpha beta hydrolase</fullName>
    </submittedName>
</protein>
<reference evidence="3" key="1">
    <citation type="submission" date="2017-02" db="EMBL/GenBank/DDBJ databases">
        <authorList>
            <person name="Tafer H."/>
            <person name="Lopandic K."/>
        </authorList>
    </citation>
    <scope>NUCLEOTIDE SEQUENCE [LARGE SCALE GENOMIC DNA]</scope>
    <source>
        <strain evidence="3">CBS 366.77</strain>
    </source>
</reference>
<keyword evidence="2" id="KW-0378">Hydrolase</keyword>
<dbReference type="OrthoDB" id="294702at2759"/>
<dbReference type="InterPro" id="IPR000073">
    <property type="entry name" value="AB_hydrolase_1"/>
</dbReference>
<evidence type="ECO:0000259" key="1">
    <source>
        <dbReference type="Pfam" id="PF12697"/>
    </source>
</evidence>